<feature type="domain" description="Thiamin pyrophosphokinase catalytic" evidence="6">
    <location>
        <begin position="26"/>
        <end position="124"/>
    </location>
</feature>
<dbReference type="GO" id="GO:0009229">
    <property type="term" value="P:thiamine diphosphate biosynthetic process"/>
    <property type="evidence" value="ECO:0007669"/>
    <property type="project" value="InterPro"/>
</dbReference>
<reference evidence="7 8" key="1">
    <citation type="submission" date="2016-10" db="EMBL/GenBank/DDBJ databases">
        <authorList>
            <person name="de Groot N.N."/>
        </authorList>
    </citation>
    <scope>NUCLEOTIDE SEQUENCE [LARGE SCALE GENOMIC DNA]</scope>
    <source>
        <strain evidence="7 8">DSM 28010</strain>
    </source>
</reference>
<evidence type="ECO:0000313" key="7">
    <source>
        <dbReference type="EMBL" id="SDI52775.1"/>
    </source>
</evidence>
<evidence type="ECO:0000256" key="4">
    <source>
        <dbReference type="ARBA" id="ARBA00022840"/>
    </source>
</evidence>
<evidence type="ECO:0000256" key="3">
    <source>
        <dbReference type="ARBA" id="ARBA00022777"/>
    </source>
</evidence>
<dbReference type="GO" id="GO:0005524">
    <property type="term" value="F:ATP binding"/>
    <property type="evidence" value="ECO:0007669"/>
    <property type="project" value="UniProtKB-KW"/>
</dbReference>
<gene>
    <name evidence="7" type="ORF">SAMN05421850_103242</name>
</gene>
<dbReference type="STRING" id="490829.SAMN05421850_103242"/>
<keyword evidence="4" id="KW-0067">ATP-binding</keyword>
<dbReference type="Gene3D" id="3.40.50.10240">
    <property type="entry name" value="Thiamin pyrophosphokinase, catalytic domain"/>
    <property type="match status" value="1"/>
</dbReference>
<dbReference type="Proteomes" id="UP000199340">
    <property type="component" value="Unassembled WGS sequence"/>
</dbReference>
<dbReference type="RefSeq" id="WP_090028191.1">
    <property type="nucleotide sequence ID" value="NZ_FNEB01000003.1"/>
</dbReference>
<dbReference type="SUPFAM" id="SSF63862">
    <property type="entry name" value="Thiamin pyrophosphokinase, substrate-binding domain"/>
    <property type="match status" value="1"/>
</dbReference>
<dbReference type="PANTHER" id="PTHR41299">
    <property type="entry name" value="THIAMINE PYROPHOSPHOKINASE"/>
    <property type="match status" value="1"/>
</dbReference>
<keyword evidence="2" id="KW-0547">Nucleotide-binding</keyword>
<dbReference type="Pfam" id="PF04263">
    <property type="entry name" value="TPK_catalytic"/>
    <property type="match status" value="1"/>
</dbReference>
<dbReference type="InterPro" id="IPR006282">
    <property type="entry name" value="Thi_PPkinase"/>
</dbReference>
<dbReference type="GO" id="GO:0016301">
    <property type="term" value="F:kinase activity"/>
    <property type="evidence" value="ECO:0007669"/>
    <property type="project" value="UniProtKB-KW"/>
</dbReference>
<dbReference type="InterPro" id="IPR036759">
    <property type="entry name" value="TPK_catalytic_sf"/>
</dbReference>
<evidence type="ECO:0000256" key="5">
    <source>
        <dbReference type="NCBIfam" id="TIGR01378"/>
    </source>
</evidence>
<dbReference type="InterPro" id="IPR036371">
    <property type="entry name" value="TPK_B1-bd_sf"/>
</dbReference>
<keyword evidence="8" id="KW-1185">Reference proteome</keyword>
<dbReference type="GO" id="GO:0004788">
    <property type="term" value="F:thiamine diphosphokinase activity"/>
    <property type="evidence" value="ECO:0007669"/>
    <property type="project" value="UniProtKB-UniRule"/>
</dbReference>
<dbReference type="SUPFAM" id="SSF63999">
    <property type="entry name" value="Thiamin pyrophosphokinase, catalytic domain"/>
    <property type="match status" value="1"/>
</dbReference>
<dbReference type="CDD" id="cd07995">
    <property type="entry name" value="TPK"/>
    <property type="match status" value="1"/>
</dbReference>
<dbReference type="NCBIfam" id="TIGR01378">
    <property type="entry name" value="thi_PPkinase"/>
    <property type="match status" value="1"/>
</dbReference>
<evidence type="ECO:0000256" key="2">
    <source>
        <dbReference type="ARBA" id="ARBA00022741"/>
    </source>
</evidence>
<keyword evidence="1" id="KW-0808">Transferase</keyword>
<organism evidence="7 8">
    <name type="scientific">Lutimaribacter saemankumensis</name>
    <dbReference type="NCBI Taxonomy" id="490829"/>
    <lineage>
        <taxon>Bacteria</taxon>
        <taxon>Pseudomonadati</taxon>
        <taxon>Pseudomonadota</taxon>
        <taxon>Alphaproteobacteria</taxon>
        <taxon>Rhodobacterales</taxon>
        <taxon>Roseobacteraceae</taxon>
        <taxon>Lutimaribacter</taxon>
    </lineage>
</organism>
<protein>
    <recommendedName>
        <fullName evidence="5">Thiamine diphosphokinase</fullName>
        <ecNumber evidence="5">2.7.6.2</ecNumber>
    </recommendedName>
</protein>
<evidence type="ECO:0000256" key="1">
    <source>
        <dbReference type="ARBA" id="ARBA00022679"/>
    </source>
</evidence>
<proteinExistence type="predicted"/>
<keyword evidence="3 7" id="KW-0418">Kinase</keyword>
<evidence type="ECO:0000259" key="6">
    <source>
        <dbReference type="Pfam" id="PF04263"/>
    </source>
</evidence>
<dbReference type="EC" id="2.7.6.2" evidence="5"/>
<dbReference type="AlphaFoldDB" id="A0A1G8LAR5"/>
<dbReference type="GO" id="GO:0006772">
    <property type="term" value="P:thiamine metabolic process"/>
    <property type="evidence" value="ECO:0007669"/>
    <property type="project" value="UniProtKB-UniRule"/>
</dbReference>
<accession>A0A1G8LAR5</accession>
<dbReference type="InterPro" id="IPR007371">
    <property type="entry name" value="TPK_catalytic"/>
</dbReference>
<dbReference type="PANTHER" id="PTHR41299:SF1">
    <property type="entry name" value="THIAMINE PYROPHOSPHOKINASE"/>
    <property type="match status" value="1"/>
</dbReference>
<sequence>MTDKIVRTDAPLTLVGGGQADVGLFQALRKHAPGVVAADGGAALALKAGEMPLAVIGDMDSIDDATRAQIDPARFHHIPEQESTDFDKALRSVEAPLILGAGFMGARRDHELANFNTLVRHPHRRCVLVGMDELVTLCPPDLAIDLRPGTRVSLFPMRALHGWSEGLHWPIDGLDFAPDARVGTSNLATGPIRLRFAAPGMLLILPRDALDPLVRTLLATPGSWPAP</sequence>
<name>A0A1G8LAR5_9RHOB</name>
<evidence type="ECO:0000313" key="8">
    <source>
        <dbReference type="Proteomes" id="UP000199340"/>
    </source>
</evidence>
<dbReference type="InterPro" id="IPR053149">
    <property type="entry name" value="TPK"/>
</dbReference>
<dbReference type="EMBL" id="FNEB01000003">
    <property type="protein sequence ID" value="SDI52775.1"/>
    <property type="molecule type" value="Genomic_DNA"/>
</dbReference>
<dbReference type="OrthoDB" id="7057856at2"/>